<evidence type="ECO:0000259" key="6">
    <source>
        <dbReference type="Pfam" id="PF00174"/>
    </source>
</evidence>
<dbReference type="GO" id="GO:0030091">
    <property type="term" value="P:protein repair"/>
    <property type="evidence" value="ECO:0007669"/>
    <property type="project" value="UniProtKB-UniRule"/>
</dbReference>
<dbReference type="PROSITE" id="PS51318">
    <property type="entry name" value="TAT"/>
    <property type="match status" value="1"/>
</dbReference>
<evidence type="ECO:0000313" key="9">
    <source>
        <dbReference type="Proteomes" id="UP000244378"/>
    </source>
</evidence>
<dbReference type="Proteomes" id="UP000469927">
    <property type="component" value="Unassembled WGS sequence"/>
</dbReference>
<evidence type="ECO:0000256" key="4">
    <source>
        <dbReference type="ARBA" id="ARBA00023002"/>
    </source>
</evidence>
<keyword evidence="4 5" id="KW-0560">Oxidoreductase</keyword>
<dbReference type="GO" id="GO:0043546">
    <property type="term" value="F:molybdopterin cofactor binding"/>
    <property type="evidence" value="ECO:0007669"/>
    <property type="project" value="UniProtKB-UniRule"/>
</dbReference>
<evidence type="ECO:0000313" key="7">
    <source>
        <dbReference type="EMBL" id="KAB0886739.1"/>
    </source>
</evidence>
<dbReference type="Proteomes" id="UP000244378">
    <property type="component" value="Unassembled WGS sequence"/>
</dbReference>
<dbReference type="PANTHER" id="PTHR43032:SF3">
    <property type="entry name" value="PROTEIN-METHIONINE-SULFOXIDE REDUCTASE CATALYTIC SUBUNIT MSRP"/>
    <property type="match status" value="1"/>
</dbReference>
<gene>
    <name evidence="5 7" type="primary">msrP</name>
    <name evidence="8" type="ORF">AUN14_11080</name>
    <name evidence="7" type="ORF">FZI19_00050</name>
</gene>
<dbReference type="EMBL" id="WAGD01000001">
    <property type="protein sequence ID" value="KAB0886739.1"/>
    <property type="molecule type" value="Genomic_DNA"/>
</dbReference>
<dbReference type="PANTHER" id="PTHR43032">
    <property type="entry name" value="PROTEIN-METHIONINE-SULFOXIDE REDUCTASE"/>
    <property type="match status" value="1"/>
</dbReference>
<keyword evidence="2 5" id="KW-0479">Metal-binding</keyword>
<evidence type="ECO:0000256" key="1">
    <source>
        <dbReference type="ARBA" id="ARBA00022505"/>
    </source>
</evidence>
<comment type="function">
    <text evidence="5">Part of the MsrPQ system that repairs oxidized periplasmic proteins containing methionine sulfoxide residues (Met-O), using respiratory chain electrons. Thus protects these proteins from oxidative-stress damage caused by reactive species of oxygen and chlorine generated by the host defense mechanisms. MsrPQ is essential for the maintenance of envelope integrity under bleach stress, rescuing a wide series of structurally unrelated periplasmic proteins from methionine oxidation. The catalytic subunit MsrP is non-stereospecific, being able to reduce both (R-) and (S-) diastereoisomers of methionine sulfoxide.</text>
</comment>
<dbReference type="InterPro" id="IPR006311">
    <property type="entry name" value="TAT_signal"/>
</dbReference>
<dbReference type="NCBIfam" id="NF003767">
    <property type="entry name" value="PRK05363.1"/>
    <property type="match status" value="1"/>
</dbReference>
<evidence type="ECO:0000313" key="10">
    <source>
        <dbReference type="Proteomes" id="UP000469927"/>
    </source>
</evidence>
<proteinExistence type="inferred from homology"/>
<comment type="similarity">
    <text evidence="5">Belongs to the MsrP family.</text>
</comment>
<dbReference type="Pfam" id="PF00174">
    <property type="entry name" value="Oxidored_molyb"/>
    <property type="match status" value="1"/>
</dbReference>
<name>A0A2T7ASR1_9ENTR</name>
<feature type="binding site" evidence="5">
    <location>
        <position position="146"/>
    </location>
    <ligand>
        <name>Mo-molybdopterin</name>
        <dbReference type="ChEBI" id="CHEBI:71302"/>
    </ligand>
    <ligandPart>
        <name>Mo</name>
        <dbReference type="ChEBI" id="CHEBI:28685"/>
    </ligandPart>
</feature>
<feature type="binding site" evidence="5">
    <location>
        <position position="238"/>
    </location>
    <ligand>
        <name>Mo-molybdopterin</name>
        <dbReference type="ChEBI" id="CHEBI:71302"/>
    </ligand>
</feature>
<dbReference type="GO" id="GO:0016672">
    <property type="term" value="F:oxidoreductase activity, acting on a sulfur group of donors, quinone or similar compound as acceptor"/>
    <property type="evidence" value="ECO:0007669"/>
    <property type="project" value="UniProtKB-UniRule"/>
</dbReference>
<feature type="binding site" evidence="5">
    <location>
        <position position="181"/>
    </location>
    <ligand>
        <name>Mo-molybdopterin</name>
        <dbReference type="ChEBI" id="CHEBI:71302"/>
    </ligand>
</feature>
<dbReference type="RefSeq" id="WP_075193250.1">
    <property type="nucleotide sequence ID" value="NZ_JADKNN010000043.1"/>
</dbReference>
<comment type="caution">
    <text evidence="8">The sequence shown here is derived from an EMBL/GenBank/DDBJ whole genome shotgun (WGS) entry which is preliminary data.</text>
</comment>
<reference evidence="8 9" key="1">
    <citation type="submission" date="2016-12" db="EMBL/GenBank/DDBJ databases">
        <title>Analysis of the Molecular Diversity Among Cronobacter Species Isolated from Filth Flies Using a Pan Genomic DNA Microarray.</title>
        <authorList>
            <person name="Pava-Ripoll M."/>
            <person name="Tall B."/>
            <person name="Farber J."/>
            <person name="Fanning S."/>
            <person name="Lehner A."/>
            <person name="Stephan R."/>
            <person name="Pagotto F."/>
            <person name="Iverson C."/>
            <person name="Ziobro G."/>
            <person name="Miller A."/>
            <person name="Pearson R."/>
            <person name="Yan Q."/>
            <person name="Kim M."/>
            <person name="Jeong S."/>
            <person name="Park J."/>
            <person name="Jun S."/>
            <person name="Choi H."/>
            <person name="Chung T."/>
            <person name="Yoo Y."/>
            <person name="Park E."/>
            <person name="Hwang S."/>
            <person name="Lee B."/>
            <person name="Sathyamoorthy V."/>
            <person name="Carter L."/>
            <person name="Mammel M."/>
            <person name="Jackson S."/>
            <person name="Kothary M."/>
            <person name="Patel I."/>
            <person name="Grim C."/>
            <person name="Gopinath G."/>
            <person name="Gangiredla J."/>
            <person name="Chase H."/>
        </authorList>
    </citation>
    <scope>NUCLEOTIDE SEQUENCE [LARGE SCALE GENOMIC DNA]</scope>
    <source>
        <strain evidence="8 9">MOD1-Md1s</strain>
    </source>
</reference>
<comment type="cofactor">
    <cofactor evidence="5">
        <name>Mo-molybdopterin</name>
        <dbReference type="ChEBI" id="CHEBI:71302"/>
    </cofactor>
    <text evidence="5">Binds 1 Mo-molybdopterin (Mo-MPT) cofactor per subunit.</text>
</comment>
<feature type="binding site" evidence="5">
    <location>
        <position position="233"/>
    </location>
    <ligand>
        <name>Mo-molybdopterin</name>
        <dbReference type="ChEBI" id="CHEBI:71302"/>
    </ligand>
</feature>
<dbReference type="EMBL" id="MSAE01000021">
    <property type="protein sequence ID" value="PUX14227.1"/>
    <property type="molecule type" value="Genomic_DNA"/>
</dbReference>
<sequence>MKKVSRLTEADVTAESAFFMKRRQVLKALGITTAAFSLSGVAQADVLSWFKGHDRPKAPAGAPLDFTRPAQYQAKLDLTPEDKVTGYNNFYEFGLDKADPAANAGILKTSPWTLKISGEVAKPLTLDHDDLTKKFPLEERIYRMRCVEAWSMVVPWIGFPLHKLLALVEPTSNAKYVAFETLYAPDIMPGQKDRFIGGGLEYPYVEALRLDEAMHPLTMLTTGVYGKALPPQNGAPVRLTVPWKYGFKGIKSIVSIKLTRERPPTTWNQAAPDEYGFYANVNPHVDHPRWSQASERVIGAGGVLDVKRQPTLLFNGYADEVASLYKGLDLRENF</sequence>
<keyword evidence="10" id="KW-1185">Reference proteome</keyword>
<dbReference type="InterPro" id="IPR022867">
    <property type="entry name" value="MsrP"/>
</dbReference>
<evidence type="ECO:0000256" key="5">
    <source>
        <dbReference type="HAMAP-Rule" id="MF_01206"/>
    </source>
</evidence>
<evidence type="ECO:0000256" key="3">
    <source>
        <dbReference type="ARBA" id="ARBA00022729"/>
    </source>
</evidence>
<keyword evidence="1 5" id="KW-0500">Molybdenum</keyword>
<dbReference type="EC" id="1.8.5.-" evidence="5"/>
<dbReference type="GO" id="GO:0046872">
    <property type="term" value="F:metal ion binding"/>
    <property type="evidence" value="ECO:0007669"/>
    <property type="project" value="UniProtKB-KW"/>
</dbReference>
<comment type="subunit">
    <text evidence="5">Heterodimer of a catalytic subunit (MsrP) and a heme-binding subunit (MsrQ).</text>
</comment>
<evidence type="ECO:0000313" key="8">
    <source>
        <dbReference type="EMBL" id="PUX14227.1"/>
    </source>
</evidence>
<dbReference type="SUPFAM" id="SSF56524">
    <property type="entry name" value="Oxidoreductase molybdopterin-binding domain"/>
    <property type="match status" value="1"/>
</dbReference>
<dbReference type="AlphaFoldDB" id="A0A2T7ASR1"/>
<accession>A0A2T7ASR1</accession>
<feature type="binding site" evidence="5">
    <location>
        <begin position="91"/>
        <end position="92"/>
    </location>
    <ligand>
        <name>Mo-molybdopterin</name>
        <dbReference type="ChEBI" id="CHEBI:71302"/>
    </ligand>
</feature>
<dbReference type="Gene3D" id="3.90.420.10">
    <property type="entry name" value="Oxidoreductase, molybdopterin-binding domain"/>
    <property type="match status" value="1"/>
</dbReference>
<comment type="catalytic activity">
    <reaction evidence="5">
        <text>L-methionyl-[protein] + a quinone + H2O = L-methionyl-(R)-S-oxide-[protein] + a quinol</text>
        <dbReference type="Rhea" id="RHEA:51296"/>
        <dbReference type="Rhea" id="RHEA-COMP:12313"/>
        <dbReference type="Rhea" id="RHEA-COMP:12314"/>
        <dbReference type="ChEBI" id="CHEBI:15377"/>
        <dbReference type="ChEBI" id="CHEBI:16044"/>
        <dbReference type="ChEBI" id="CHEBI:24646"/>
        <dbReference type="ChEBI" id="CHEBI:45764"/>
        <dbReference type="ChEBI" id="CHEBI:132124"/>
    </reaction>
</comment>
<feature type="binding site" evidence="5">
    <location>
        <position position="88"/>
    </location>
    <ligand>
        <name>Mo-molybdopterin</name>
        <dbReference type="ChEBI" id="CHEBI:71302"/>
    </ligand>
</feature>
<feature type="binding site" evidence="5">
    <location>
        <begin position="249"/>
        <end position="251"/>
    </location>
    <ligand>
        <name>Mo-molybdopterin</name>
        <dbReference type="ChEBI" id="CHEBI:71302"/>
    </ligand>
</feature>
<dbReference type="HAMAP" id="MF_01206">
    <property type="entry name" value="MsrP"/>
    <property type="match status" value="1"/>
</dbReference>
<feature type="domain" description="Oxidoreductase molybdopterin-binding" evidence="6">
    <location>
        <begin position="108"/>
        <end position="267"/>
    </location>
</feature>
<dbReference type="OrthoDB" id="9795587at2"/>
<comment type="catalytic activity">
    <reaction evidence="5">
        <text>L-methionyl-[protein] + a quinone + H2O = L-methionyl-(S)-S-oxide-[protein] + a quinol</text>
        <dbReference type="Rhea" id="RHEA:51292"/>
        <dbReference type="Rhea" id="RHEA-COMP:12313"/>
        <dbReference type="Rhea" id="RHEA-COMP:12315"/>
        <dbReference type="ChEBI" id="CHEBI:15377"/>
        <dbReference type="ChEBI" id="CHEBI:16044"/>
        <dbReference type="ChEBI" id="CHEBI:24646"/>
        <dbReference type="ChEBI" id="CHEBI:44120"/>
        <dbReference type="ChEBI" id="CHEBI:132124"/>
    </reaction>
</comment>
<comment type="PTM">
    <text evidence="5">Predicted to be exported by the Tat system. The position of the signal peptide cleavage has not been experimentally proven.</text>
</comment>
<dbReference type="CDD" id="cd02107">
    <property type="entry name" value="YedY_like_Moco"/>
    <property type="match status" value="1"/>
</dbReference>
<protein>
    <recommendedName>
        <fullName evidence="5">Protein-methionine-sulfoxide reductase catalytic subunit MsrP</fullName>
        <ecNumber evidence="5">1.8.5.-</ecNumber>
    </recommendedName>
</protein>
<dbReference type="InterPro" id="IPR000572">
    <property type="entry name" value="OxRdtase_Mopterin-bd_dom"/>
</dbReference>
<reference evidence="7 10" key="2">
    <citation type="submission" date="2019-08" db="EMBL/GenBank/DDBJ databases">
        <title>Prevalence, distribution, and phylogeny of type two toxin-antitoxin genes possessed by Cronobacter species where C. sakazakii homologs follow sequence type lineages.</title>
        <authorList>
            <person name="Finkelstein S."/>
            <person name="Negrete F."/>
            <person name="Jang H."/>
            <person name="Gopinath G.R."/>
            <person name="Tall B.D."/>
        </authorList>
    </citation>
    <scope>NUCLEOTIDE SEQUENCE [LARGE SCALE GENOMIC DNA]</scope>
    <source>
        <strain evidence="7 10">MOD1_GK1257</strain>
    </source>
</reference>
<organism evidence="8 9">
    <name type="scientific">Cronobacter muytjensii</name>
    <dbReference type="NCBI Taxonomy" id="413501"/>
    <lineage>
        <taxon>Bacteria</taxon>
        <taxon>Pseudomonadati</taxon>
        <taxon>Pseudomonadota</taxon>
        <taxon>Gammaproteobacteria</taxon>
        <taxon>Enterobacterales</taxon>
        <taxon>Enterobacteriaceae</taxon>
        <taxon>Cronobacter</taxon>
    </lineage>
</organism>
<dbReference type="InterPro" id="IPR036374">
    <property type="entry name" value="OxRdtase_Mopterin-bd_sf"/>
</dbReference>
<keyword evidence="3 5" id="KW-0732">Signal</keyword>
<evidence type="ECO:0000256" key="2">
    <source>
        <dbReference type="ARBA" id="ARBA00022723"/>
    </source>
</evidence>